<dbReference type="RefSeq" id="WP_156567625.1">
    <property type="nucleotide sequence ID" value="NZ_CACRTZ010000037.1"/>
</dbReference>
<keyword evidence="1" id="KW-0805">Transcription regulation</keyword>
<dbReference type="InterPro" id="IPR049445">
    <property type="entry name" value="TetR_SbtR-like_C"/>
</dbReference>
<protein>
    <submittedName>
        <fullName evidence="6">DNA-binding transcriptional repressor AcrR</fullName>
    </submittedName>
</protein>
<evidence type="ECO:0000313" key="6">
    <source>
        <dbReference type="EMBL" id="VYU80435.1"/>
    </source>
</evidence>
<dbReference type="PRINTS" id="PR00455">
    <property type="entry name" value="HTHTETR"/>
</dbReference>
<evidence type="ECO:0000256" key="3">
    <source>
        <dbReference type="ARBA" id="ARBA00023163"/>
    </source>
</evidence>
<dbReference type="GO" id="GO:0003700">
    <property type="term" value="F:DNA-binding transcription factor activity"/>
    <property type="evidence" value="ECO:0007669"/>
    <property type="project" value="TreeGrafter"/>
</dbReference>
<accession>A0A6N3HU77</accession>
<reference evidence="6" key="1">
    <citation type="submission" date="2019-11" db="EMBL/GenBank/DDBJ databases">
        <authorList>
            <person name="Feng L."/>
        </authorList>
    </citation>
    <scope>NUCLEOTIDE SEQUENCE</scope>
    <source>
        <strain evidence="6">EMassiliensisLFYP7</strain>
    </source>
</reference>
<dbReference type="Pfam" id="PF00440">
    <property type="entry name" value="TetR_N"/>
    <property type="match status" value="1"/>
</dbReference>
<evidence type="ECO:0000256" key="1">
    <source>
        <dbReference type="ARBA" id="ARBA00023015"/>
    </source>
</evidence>
<dbReference type="AlphaFoldDB" id="A0A6N3HU77"/>
<dbReference type="Pfam" id="PF21597">
    <property type="entry name" value="TetR_C_43"/>
    <property type="match status" value="1"/>
</dbReference>
<gene>
    <name evidence="6" type="ORF">EMLFYP7_04435</name>
</gene>
<keyword evidence="2 4" id="KW-0238">DNA-binding</keyword>
<dbReference type="PROSITE" id="PS50977">
    <property type="entry name" value="HTH_TETR_2"/>
    <property type="match status" value="1"/>
</dbReference>
<evidence type="ECO:0000259" key="5">
    <source>
        <dbReference type="PROSITE" id="PS50977"/>
    </source>
</evidence>
<proteinExistence type="predicted"/>
<dbReference type="InterPro" id="IPR001647">
    <property type="entry name" value="HTH_TetR"/>
</dbReference>
<feature type="domain" description="HTH tetR-type" evidence="5">
    <location>
        <begin position="12"/>
        <end position="71"/>
    </location>
</feature>
<dbReference type="InterPro" id="IPR036271">
    <property type="entry name" value="Tet_transcr_reg_TetR-rel_C_sf"/>
</dbReference>
<dbReference type="Gene3D" id="1.10.357.10">
    <property type="entry name" value="Tetracycline Repressor, domain 2"/>
    <property type="match status" value="1"/>
</dbReference>
<sequence length="186" mass="20292">MKKEPTLRADAQKNRERILTAAGEVFLEQGAGVSLEEVARRAGVGIGTLYRRFPTRELLLAESYNARLLAFAAMSRENDAKRDPVAAVRSYLVGLVITTQVYRGLATSLGMVLQSGTPGCIALTEEGERLLSLGQQAGVIRTDVTFDDLVFVVTAILIATEQDSTPESRITHLVELFINGISRRTL</sequence>
<dbReference type="EMBL" id="CACRTZ010000037">
    <property type="protein sequence ID" value="VYU80435.1"/>
    <property type="molecule type" value="Genomic_DNA"/>
</dbReference>
<feature type="DNA-binding region" description="H-T-H motif" evidence="4">
    <location>
        <begin position="34"/>
        <end position="53"/>
    </location>
</feature>
<dbReference type="PANTHER" id="PTHR30055:SF234">
    <property type="entry name" value="HTH-TYPE TRANSCRIPTIONAL REGULATOR BETI"/>
    <property type="match status" value="1"/>
</dbReference>
<dbReference type="InterPro" id="IPR050109">
    <property type="entry name" value="HTH-type_TetR-like_transc_reg"/>
</dbReference>
<evidence type="ECO:0000256" key="2">
    <source>
        <dbReference type="ARBA" id="ARBA00023125"/>
    </source>
</evidence>
<keyword evidence="3" id="KW-0804">Transcription</keyword>
<dbReference type="PANTHER" id="PTHR30055">
    <property type="entry name" value="HTH-TYPE TRANSCRIPTIONAL REGULATOR RUTR"/>
    <property type="match status" value="1"/>
</dbReference>
<name>A0A6N3HU77_9ENTR</name>
<dbReference type="InterPro" id="IPR009057">
    <property type="entry name" value="Homeodomain-like_sf"/>
</dbReference>
<dbReference type="SUPFAM" id="SSF48498">
    <property type="entry name" value="Tetracyclin repressor-like, C-terminal domain"/>
    <property type="match status" value="1"/>
</dbReference>
<organism evidence="6">
    <name type="scientific">Phytobacter massiliensis</name>
    <dbReference type="NCBI Taxonomy" id="1485952"/>
    <lineage>
        <taxon>Bacteria</taxon>
        <taxon>Pseudomonadati</taxon>
        <taxon>Pseudomonadota</taxon>
        <taxon>Gammaproteobacteria</taxon>
        <taxon>Enterobacterales</taxon>
        <taxon>Enterobacteriaceae</taxon>
        <taxon>Phytobacter</taxon>
    </lineage>
</organism>
<evidence type="ECO:0000256" key="4">
    <source>
        <dbReference type="PROSITE-ProRule" id="PRU00335"/>
    </source>
</evidence>
<dbReference type="GO" id="GO:0000976">
    <property type="term" value="F:transcription cis-regulatory region binding"/>
    <property type="evidence" value="ECO:0007669"/>
    <property type="project" value="TreeGrafter"/>
</dbReference>
<dbReference type="SUPFAM" id="SSF46689">
    <property type="entry name" value="Homeodomain-like"/>
    <property type="match status" value="1"/>
</dbReference>